<gene>
    <name evidence="2" type="ORF">Bccel_4748</name>
</gene>
<accession>A0A0L6JUT3</accession>
<dbReference type="EMBL" id="LGTC01000001">
    <property type="protein sequence ID" value="KNY29474.1"/>
    <property type="molecule type" value="Genomic_DNA"/>
</dbReference>
<dbReference type="PATRIC" id="fig|398512.5.peg.4978"/>
<feature type="domain" description="Dinitrogenase iron-molybdenum cofactor biosynthesis" evidence="1">
    <location>
        <begin position="13"/>
        <end position="102"/>
    </location>
</feature>
<comment type="caution">
    <text evidence="2">The sequence shown here is derived from an EMBL/GenBank/DDBJ whole genome shotgun (WGS) entry which is preliminary data.</text>
</comment>
<dbReference type="STRING" id="398512.Bccel_4748"/>
<keyword evidence="3" id="KW-1185">Reference proteome</keyword>
<protein>
    <submittedName>
        <fullName evidence="2">Dinitrogenase iron-molybdenum cofactor biosynthesis protein</fullName>
    </submittedName>
</protein>
<name>A0A0L6JUT3_9FIRM</name>
<evidence type="ECO:0000313" key="3">
    <source>
        <dbReference type="Proteomes" id="UP000036923"/>
    </source>
</evidence>
<dbReference type="InterPro" id="IPR033913">
    <property type="entry name" value="MTH1175_dom"/>
</dbReference>
<evidence type="ECO:0000259" key="1">
    <source>
        <dbReference type="Pfam" id="PF02579"/>
    </source>
</evidence>
<dbReference type="Gene3D" id="3.30.420.130">
    <property type="entry name" value="Dinitrogenase iron-molybdenum cofactor biosynthesis domain"/>
    <property type="match status" value="1"/>
</dbReference>
<dbReference type="eggNOG" id="COG1433">
    <property type="taxonomic scope" value="Bacteria"/>
</dbReference>
<dbReference type="Proteomes" id="UP000036923">
    <property type="component" value="Unassembled WGS sequence"/>
</dbReference>
<dbReference type="InterPro" id="IPR003731">
    <property type="entry name" value="Di-Nase_FeMo-co_biosynth"/>
</dbReference>
<dbReference type="PANTHER" id="PTHR42983">
    <property type="entry name" value="DINITROGENASE IRON-MOLYBDENUM COFACTOR PROTEIN-RELATED"/>
    <property type="match status" value="1"/>
</dbReference>
<dbReference type="CDD" id="cd00851">
    <property type="entry name" value="MTH1175"/>
    <property type="match status" value="1"/>
</dbReference>
<dbReference type="Pfam" id="PF02579">
    <property type="entry name" value="Nitro_FeMo-Co"/>
    <property type="match status" value="1"/>
</dbReference>
<proteinExistence type="predicted"/>
<dbReference type="OrthoDB" id="9807451at2"/>
<reference evidence="3" key="1">
    <citation type="submission" date="2015-07" db="EMBL/GenBank/DDBJ databases">
        <title>Near-Complete Genome Sequence of the Cellulolytic Bacterium Bacteroides (Pseudobacteroides) cellulosolvens ATCC 35603.</title>
        <authorList>
            <person name="Dassa B."/>
            <person name="Utturkar S.M."/>
            <person name="Klingeman D.M."/>
            <person name="Hurt R.A."/>
            <person name="Keller M."/>
            <person name="Xu J."/>
            <person name="Reddy Y.H.K."/>
            <person name="Borovok I."/>
            <person name="Grinberg I.R."/>
            <person name="Lamed R."/>
            <person name="Zhivin O."/>
            <person name="Bayer E.A."/>
            <person name="Brown S.D."/>
        </authorList>
    </citation>
    <scope>NUCLEOTIDE SEQUENCE [LARGE SCALE GENOMIC DNA]</scope>
    <source>
        <strain evidence="3">DSM 2933</strain>
    </source>
</reference>
<organism evidence="2 3">
    <name type="scientific">Pseudobacteroides cellulosolvens ATCC 35603 = DSM 2933</name>
    <dbReference type="NCBI Taxonomy" id="398512"/>
    <lineage>
        <taxon>Bacteria</taxon>
        <taxon>Bacillati</taxon>
        <taxon>Bacillota</taxon>
        <taxon>Clostridia</taxon>
        <taxon>Eubacteriales</taxon>
        <taxon>Oscillospiraceae</taxon>
        <taxon>Pseudobacteroides</taxon>
    </lineage>
</organism>
<dbReference type="SUPFAM" id="SSF53146">
    <property type="entry name" value="Nitrogenase accessory factor-like"/>
    <property type="match status" value="1"/>
</dbReference>
<sequence length="124" mass="13143">MKICLSSNGNSSDSIMDPRFGRAAYFAIADTETMKFEIIENSAADSGGGAGITSAQLMVDKGVKAVITGNVGPNAMNVLKTAEIDIYRGTAVSLKENLEKLNKGLLDKIDTTVPEHYGMQGGRK</sequence>
<dbReference type="PANTHER" id="PTHR42983:SF1">
    <property type="entry name" value="IRON-MOLYBDENUM PROTEIN"/>
    <property type="match status" value="1"/>
</dbReference>
<dbReference type="InterPro" id="IPR036105">
    <property type="entry name" value="DiNase_FeMo-co_biosyn_sf"/>
</dbReference>
<evidence type="ECO:0000313" key="2">
    <source>
        <dbReference type="EMBL" id="KNY29474.1"/>
    </source>
</evidence>
<dbReference type="RefSeq" id="WP_036935507.1">
    <property type="nucleotide sequence ID" value="NZ_JQKC01000001.1"/>
</dbReference>
<dbReference type="AlphaFoldDB" id="A0A0L6JUT3"/>